<dbReference type="AlphaFoldDB" id="A0A7W9SMG3"/>
<keyword evidence="2" id="KW-1185">Reference proteome</keyword>
<accession>A0A7W9SMG3</accession>
<comment type="caution">
    <text evidence="1">The sequence shown here is derived from an EMBL/GenBank/DDBJ whole genome shotgun (WGS) entry which is preliminary data.</text>
</comment>
<name>A0A7W9SMG3_ARMRO</name>
<dbReference type="Proteomes" id="UP000520814">
    <property type="component" value="Unassembled WGS sequence"/>
</dbReference>
<reference evidence="1 2" key="1">
    <citation type="submission" date="2020-08" db="EMBL/GenBank/DDBJ databases">
        <title>Genomic Encyclopedia of Type Strains, Phase IV (KMG-IV): sequencing the most valuable type-strain genomes for metagenomic binning, comparative biology and taxonomic classification.</title>
        <authorList>
            <person name="Goeker M."/>
        </authorList>
    </citation>
    <scope>NUCLEOTIDE SEQUENCE [LARGE SCALE GENOMIC DNA]</scope>
    <source>
        <strain evidence="1 2">DSM 23562</strain>
    </source>
</reference>
<proteinExistence type="predicted"/>
<evidence type="ECO:0000313" key="1">
    <source>
        <dbReference type="EMBL" id="MBB6048638.1"/>
    </source>
</evidence>
<organism evidence="1 2">
    <name type="scientific">Armatimonas rosea</name>
    <dbReference type="NCBI Taxonomy" id="685828"/>
    <lineage>
        <taxon>Bacteria</taxon>
        <taxon>Bacillati</taxon>
        <taxon>Armatimonadota</taxon>
        <taxon>Armatimonadia</taxon>
        <taxon>Armatimonadales</taxon>
        <taxon>Armatimonadaceae</taxon>
        <taxon>Armatimonas</taxon>
    </lineage>
</organism>
<dbReference type="EMBL" id="JACHGW010000001">
    <property type="protein sequence ID" value="MBB6048638.1"/>
    <property type="molecule type" value="Genomic_DNA"/>
</dbReference>
<evidence type="ECO:0000313" key="2">
    <source>
        <dbReference type="Proteomes" id="UP000520814"/>
    </source>
</evidence>
<sequence>MNLQKTTTRRALLKTALGMGVALGIGARARAFVPSPFTPNVPWTGQLTVPALGYFGNPIELTVNDDGVTGSLTVKDTSNVATIASLKVLSINFANSVATLALENGALISGNVGAAQNTGSPEFQPFGSYSNSGSQGTVTLLRNQSQGLVVSSLPIDGGVVSVEIFPPDWLGRMTVSGSPIVSGPMRFHHDIPAAGPLPAFSQIRGLIVLNGVSFATTMTFAPTASSDGSYAFDLVGDSGRGLVMLMSGRFVPAVKSTLAVIPAQMLGTFQLFTSRGTAAGVGSFALRTP</sequence>
<dbReference type="PROSITE" id="PS51318">
    <property type="entry name" value="TAT"/>
    <property type="match status" value="1"/>
</dbReference>
<dbReference type="InterPro" id="IPR006311">
    <property type="entry name" value="TAT_signal"/>
</dbReference>
<protein>
    <submittedName>
        <fullName evidence="1">Uncharacterized protein</fullName>
    </submittedName>
</protein>
<gene>
    <name evidence="1" type="ORF">HNQ39_000400</name>
</gene>
<dbReference type="RefSeq" id="WP_184192274.1">
    <property type="nucleotide sequence ID" value="NZ_JACHGW010000001.1"/>
</dbReference>